<dbReference type="InterPro" id="IPR006108">
    <property type="entry name" value="3HC_DH_C"/>
</dbReference>
<dbReference type="GO" id="GO:0016616">
    <property type="term" value="F:oxidoreductase activity, acting on the CH-OH group of donors, NAD or NADP as acceptor"/>
    <property type="evidence" value="ECO:0007669"/>
    <property type="project" value="InterPro"/>
</dbReference>
<feature type="binding site" evidence="6">
    <location>
        <position position="143"/>
    </location>
    <ligand>
        <name>NAD(+)</name>
        <dbReference type="ChEBI" id="CHEBI:57540"/>
    </ligand>
</feature>
<dbReference type="InterPro" id="IPR006176">
    <property type="entry name" value="3-OHacyl-CoA_DH_NAD-bd"/>
</dbReference>
<dbReference type="PIRSF" id="PIRSF000105">
    <property type="entry name" value="HCDH"/>
    <property type="match status" value="1"/>
</dbReference>
<evidence type="ECO:0000256" key="6">
    <source>
        <dbReference type="PIRSR" id="PIRSR000105-2"/>
    </source>
</evidence>
<feature type="binding site" evidence="7">
    <location>
        <position position="119"/>
    </location>
    <ligand>
        <name>CoA</name>
        <dbReference type="ChEBI" id="CHEBI:57287"/>
    </ligand>
</feature>
<organism evidence="10 11">
    <name type="scientific">Heliorestis convoluta</name>
    <dbReference type="NCBI Taxonomy" id="356322"/>
    <lineage>
        <taxon>Bacteria</taxon>
        <taxon>Bacillati</taxon>
        <taxon>Bacillota</taxon>
        <taxon>Clostridia</taxon>
        <taxon>Eubacteriales</taxon>
        <taxon>Heliobacteriaceae</taxon>
        <taxon>Heliorestis</taxon>
    </lineage>
</organism>
<accession>A0A5Q2N5C3</accession>
<name>A0A5Q2N5C3_9FIRM</name>
<evidence type="ECO:0000259" key="8">
    <source>
        <dbReference type="Pfam" id="PF00725"/>
    </source>
</evidence>
<dbReference type="InterPro" id="IPR008927">
    <property type="entry name" value="6-PGluconate_DH-like_C_sf"/>
</dbReference>
<keyword evidence="6" id="KW-0520">NAD</keyword>
<reference evidence="11" key="1">
    <citation type="submission" date="2019-11" db="EMBL/GenBank/DDBJ databases">
        <title>Genome sequence of Heliorestis convoluta strain HH, an alkaliphilic and minimalistic phototrophic bacterium from a soda lake in Egypt.</title>
        <authorList>
            <person name="Dewey E.D."/>
            <person name="Stokes L.M."/>
            <person name="Burchell B.M."/>
            <person name="Shaffer K.N."/>
            <person name="Huntington A.M."/>
            <person name="Baker J.M."/>
            <person name="Nadendla S."/>
            <person name="Giglio M.G."/>
            <person name="Touchman J.W."/>
            <person name="Blankenship R.E."/>
            <person name="Madigan M.T."/>
            <person name="Sattley W.M."/>
        </authorList>
    </citation>
    <scope>NUCLEOTIDE SEQUENCE [LARGE SCALE GENOMIC DNA]</scope>
    <source>
        <strain evidence="11">HH</strain>
    </source>
</reference>
<evidence type="ECO:0000256" key="5">
    <source>
        <dbReference type="PIRSR" id="PIRSR000105-1"/>
    </source>
</evidence>
<evidence type="ECO:0000259" key="9">
    <source>
        <dbReference type="Pfam" id="PF02737"/>
    </source>
</evidence>
<evidence type="ECO:0000256" key="1">
    <source>
        <dbReference type="ARBA" id="ARBA00005086"/>
    </source>
</evidence>
<feature type="domain" description="3-hydroxyacyl-CoA dehydrogenase C-terminal" evidence="8">
    <location>
        <begin position="186"/>
        <end position="282"/>
    </location>
</feature>
<dbReference type="Gene3D" id="1.10.1040.10">
    <property type="entry name" value="N-(1-d-carboxylethyl)-l-norvaline Dehydrogenase, domain 2"/>
    <property type="match status" value="1"/>
</dbReference>
<dbReference type="KEGG" id="hcv:FTV88_1293"/>
<evidence type="ECO:0000313" key="10">
    <source>
        <dbReference type="EMBL" id="QGG47440.1"/>
    </source>
</evidence>
<feature type="binding site" evidence="6">
    <location>
        <position position="274"/>
    </location>
    <ligand>
        <name>NAD(+)</name>
        <dbReference type="ChEBI" id="CHEBI:57540"/>
    </ligand>
</feature>
<dbReference type="EMBL" id="CP045875">
    <property type="protein sequence ID" value="QGG47440.1"/>
    <property type="molecule type" value="Genomic_DNA"/>
</dbReference>
<feature type="binding site" evidence="6">
    <location>
        <position position="33"/>
    </location>
    <ligand>
        <name>NAD(+)</name>
        <dbReference type="ChEBI" id="CHEBI:57540"/>
    </ligand>
</feature>
<keyword evidence="3 10" id="KW-0560">Oxidoreductase</keyword>
<dbReference type="SUPFAM" id="SSF48179">
    <property type="entry name" value="6-phosphogluconate dehydrogenase C-terminal domain-like"/>
    <property type="match status" value="1"/>
</dbReference>
<feature type="binding site" evidence="6">
    <location>
        <position position="119"/>
    </location>
    <ligand>
        <name>NAD(+)</name>
        <dbReference type="ChEBI" id="CHEBI:57540"/>
    </ligand>
</feature>
<evidence type="ECO:0000256" key="4">
    <source>
        <dbReference type="ARBA" id="ARBA00067747"/>
    </source>
</evidence>
<comment type="similarity">
    <text evidence="2">Belongs to the 3-hydroxyacyl-CoA dehydrogenase family.</text>
</comment>
<dbReference type="InterPro" id="IPR036291">
    <property type="entry name" value="NAD(P)-bd_dom_sf"/>
</dbReference>
<dbReference type="OrthoDB" id="9815331at2"/>
<dbReference type="GO" id="GO:0006631">
    <property type="term" value="P:fatty acid metabolic process"/>
    <property type="evidence" value="ECO:0007669"/>
    <property type="project" value="InterPro"/>
</dbReference>
<dbReference type="Pfam" id="PF02737">
    <property type="entry name" value="3HCDH_N"/>
    <property type="match status" value="1"/>
</dbReference>
<dbReference type="InterPro" id="IPR013328">
    <property type="entry name" value="6PGD_dom2"/>
</dbReference>
<evidence type="ECO:0000313" key="11">
    <source>
        <dbReference type="Proteomes" id="UP000366051"/>
    </source>
</evidence>
<feature type="site" description="Important for catalytic activity" evidence="5">
    <location>
        <position position="140"/>
    </location>
</feature>
<dbReference type="Gene3D" id="3.40.50.720">
    <property type="entry name" value="NAD(P)-binding Rossmann-like Domain"/>
    <property type="match status" value="1"/>
</dbReference>
<comment type="pathway">
    <text evidence="1">Lipid metabolism; butanoate metabolism.</text>
</comment>
<gene>
    <name evidence="10" type="ORF">FTV88_1293</name>
</gene>
<dbReference type="NCBIfam" id="NF005875">
    <property type="entry name" value="PRK07819.1"/>
    <property type="match status" value="1"/>
</dbReference>
<dbReference type="RefSeq" id="WP_153724814.1">
    <property type="nucleotide sequence ID" value="NZ_CP045875.1"/>
</dbReference>
<dbReference type="AlphaFoldDB" id="A0A5Q2N5C3"/>
<feature type="binding site" evidence="7">
    <location>
        <position position="56"/>
    </location>
    <ligand>
        <name>CoA</name>
        <dbReference type="ChEBI" id="CHEBI:57287"/>
    </ligand>
</feature>
<dbReference type="Pfam" id="PF00725">
    <property type="entry name" value="3HCDH"/>
    <property type="match status" value="1"/>
</dbReference>
<proteinExistence type="inferred from homology"/>
<feature type="binding site" evidence="7">
    <location>
        <position position="49"/>
    </location>
    <ligand>
        <name>CoA</name>
        <dbReference type="ChEBI" id="CHEBI:57287"/>
    </ligand>
</feature>
<dbReference type="PANTHER" id="PTHR48075:SF5">
    <property type="entry name" value="3-HYDROXYBUTYRYL-COA DEHYDROGENASE"/>
    <property type="match status" value="1"/>
</dbReference>
<dbReference type="FunFam" id="3.40.50.720:FF:000009">
    <property type="entry name" value="Fatty oxidation complex, alpha subunit"/>
    <property type="match status" value="1"/>
</dbReference>
<evidence type="ECO:0000256" key="2">
    <source>
        <dbReference type="ARBA" id="ARBA00009463"/>
    </source>
</evidence>
<dbReference type="NCBIfam" id="NF004474">
    <property type="entry name" value="PRK05808.1"/>
    <property type="match status" value="1"/>
</dbReference>
<feature type="binding site" evidence="6">
    <location>
        <position position="97"/>
    </location>
    <ligand>
        <name>NAD(+)</name>
        <dbReference type="ChEBI" id="CHEBI:57540"/>
    </ligand>
</feature>
<evidence type="ECO:0000256" key="7">
    <source>
        <dbReference type="PIRSR" id="PIRSR000105-3"/>
    </source>
</evidence>
<dbReference type="SUPFAM" id="SSF51735">
    <property type="entry name" value="NAD(P)-binding Rossmann-fold domains"/>
    <property type="match status" value="1"/>
</dbReference>
<keyword evidence="11" id="KW-1185">Reference proteome</keyword>
<sequence>MNIEKVLVIGAGQMGSGIAQVAAQAGLQVYLYDIHRAAVTKGRQRIEKSLSKFVSKGKLREDEKEAILARIQDSTSLEDAAHCQCVIEAAVEKMEIKKKIFQEVDQWAPQEAILASNTSSLPITALASYTERPDRVIGMHFMNPVPVMRLVEIIRGLATSDETYDAIANLTEKMGKVAVSCKDIPGFISNRVLQVMINEAIWCYYEGAATADGIDSIMKLGMNHPMGPLELADLIGLDTVLAILEVLQEGYGDPKYRPCPLLRQYVQAGYLGRKTGRGFYNYEA</sequence>
<feature type="binding site" evidence="6">
    <location>
        <position position="92"/>
    </location>
    <ligand>
        <name>NAD(+)</name>
        <dbReference type="ChEBI" id="CHEBI:57540"/>
    </ligand>
</feature>
<dbReference type="GO" id="GO:0070403">
    <property type="term" value="F:NAD+ binding"/>
    <property type="evidence" value="ECO:0007669"/>
    <property type="project" value="InterPro"/>
</dbReference>
<dbReference type="InterPro" id="IPR022694">
    <property type="entry name" value="3-OHacyl-CoA_DH"/>
</dbReference>
<dbReference type="Proteomes" id="UP000366051">
    <property type="component" value="Chromosome"/>
</dbReference>
<protein>
    <recommendedName>
        <fullName evidence="4">3-hydroxybutyryl-CoA dehydrogenase</fullName>
    </recommendedName>
</protein>
<evidence type="ECO:0000256" key="3">
    <source>
        <dbReference type="ARBA" id="ARBA00023002"/>
    </source>
</evidence>
<feature type="binding site" evidence="6">
    <location>
        <begin position="10"/>
        <end position="15"/>
    </location>
    <ligand>
        <name>NAD(+)</name>
        <dbReference type="ChEBI" id="CHEBI:57540"/>
    </ligand>
</feature>
<dbReference type="PANTHER" id="PTHR48075">
    <property type="entry name" value="3-HYDROXYACYL-COA DEHYDROGENASE FAMILY PROTEIN"/>
    <property type="match status" value="1"/>
</dbReference>
<feature type="domain" description="3-hydroxyacyl-CoA dehydrogenase NAD binding" evidence="9">
    <location>
        <begin position="5"/>
        <end position="184"/>
    </location>
</feature>